<dbReference type="EMBL" id="JACHEN010000044">
    <property type="protein sequence ID" value="MBB6218632.1"/>
    <property type="molecule type" value="Genomic_DNA"/>
</dbReference>
<dbReference type="SUPFAM" id="SSF56176">
    <property type="entry name" value="FAD-binding/transporter-associated domain-like"/>
    <property type="match status" value="1"/>
</dbReference>
<dbReference type="PANTHER" id="PTHR42659">
    <property type="entry name" value="XANTHINE DEHYDROGENASE SUBUNIT C-RELATED"/>
    <property type="match status" value="1"/>
</dbReference>
<dbReference type="AlphaFoldDB" id="A0A841L6B7"/>
<dbReference type="InterPro" id="IPR036318">
    <property type="entry name" value="FAD-bd_PCMH-like_sf"/>
</dbReference>
<dbReference type="Gene3D" id="3.30.43.10">
    <property type="entry name" value="Uridine Diphospho-n-acetylenolpyruvylglucosamine Reductase, domain 2"/>
    <property type="match status" value="1"/>
</dbReference>
<evidence type="ECO:0000313" key="5">
    <source>
        <dbReference type="Proteomes" id="UP000579281"/>
    </source>
</evidence>
<dbReference type="PROSITE" id="PS51387">
    <property type="entry name" value="FAD_PCMH"/>
    <property type="match status" value="1"/>
</dbReference>
<dbReference type="GO" id="GO:0016491">
    <property type="term" value="F:oxidoreductase activity"/>
    <property type="evidence" value="ECO:0007669"/>
    <property type="project" value="UniProtKB-KW"/>
</dbReference>
<dbReference type="InterPro" id="IPR002346">
    <property type="entry name" value="Mopterin_DH_FAD-bd"/>
</dbReference>
<protein>
    <submittedName>
        <fullName evidence="4">CO/xanthine dehydrogenase FAD-binding subunit</fullName>
    </submittedName>
</protein>
<dbReference type="InterPro" id="IPR016169">
    <property type="entry name" value="FAD-bd_PCMH_sub2"/>
</dbReference>
<dbReference type="Gene3D" id="3.30.465.10">
    <property type="match status" value="1"/>
</dbReference>
<dbReference type="SMART" id="SM01092">
    <property type="entry name" value="CO_deh_flav_C"/>
    <property type="match status" value="1"/>
</dbReference>
<dbReference type="InterPro" id="IPR016166">
    <property type="entry name" value="FAD-bd_PCMH"/>
</dbReference>
<proteinExistence type="predicted"/>
<dbReference type="InterPro" id="IPR051312">
    <property type="entry name" value="Diverse_Substr_Oxidored"/>
</dbReference>
<organism evidence="4 5">
    <name type="scientific">Anaerosolibacter carboniphilus</name>
    <dbReference type="NCBI Taxonomy" id="1417629"/>
    <lineage>
        <taxon>Bacteria</taxon>
        <taxon>Bacillati</taxon>
        <taxon>Bacillota</taxon>
        <taxon>Clostridia</taxon>
        <taxon>Peptostreptococcales</taxon>
        <taxon>Thermotaleaceae</taxon>
        <taxon>Anaerosolibacter</taxon>
    </lineage>
</organism>
<dbReference type="Pfam" id="PF03450">
    <property type="entry name" value="CO_deh_flav_C"/>
    <property type="match status" value="1"/>
</dbReference>
<dbReference type="InterPro" id="IPR016167">
    <property type="entry name" value="FAD-bd_PCMH_sub1"/>
</dbReference>
<dbReference type="Proteomes" id="UP000579281">
    <property type="component" value="Unassembled WGS sequence"/>
</dbReference>
<dbReference type="InterPro" id="IPR036683">
    <property type="entry name" value="CO_DH_flav_C_dom_sf"/>
</dbReference>
<comment type="caution">
    <text evidence="4">The sequence shown here is derived from an EMBL/GenBank/DDBJ whole genome shotgun (WGS) entry which is preliminary data.</text>
</comment>
<evidence type="ECO:0000259" key="3">
    <source>
        <dbReference type="PROSITE" id="PS51387"/>
    </source>
</evidence>
<dbReference type="InterPro" id="IPR005107">
    <property type="entry name" value="CO_DH_flav_C"/>
</dbReference>
<name>A0A841L6B7_9FIRM</name>
<sequence>MSNMRMKTPRNIEELKQCLREADDKTILLGGGTDLMIQIRKNRIYEGTLVDLKGVDELRGIQLQGSQIHIGANTSFTEMVHHDLLQAHGLCLVEAAARIGSTQIRNVATIGGNVANAFPGADAIPALMALDASIEVMNGNGEVYEKPLEEIILGQRRTSLKSGEVIVGIILPMRNESYKSAFEKIGSRSTVTIAKLNAAILVNVSEQEACIKEAKVVLGALGPKAFASEIAGKVLLEQRVSKELEQEFAQELMNQVDLAIPGRASQAYKREAVRGLANSLFHKLFKDSLQ</sequence>
<keyword evidence="2" id="KW-0560">Oxidoreductase</keyword>
<feature type="domain" description="FAD-binding PCMH-type" evidence="3">
    <location>
        <begin position="1"/>
        <end position="176"/>
    </location>
</feature>
<accession>A0A841L6B7</accession>
<evidence type="ECO:0000256" key="2">
    <source>
        <dbReference type="ARBA" id="ARBA00023002"/>
    </source>
</evidence>
<gene>
    <name evidence="4" type="ORF">HNQ80_004806</name>
</gene>
<evidence type="ECO:0000313" key="4">
    <source>
        <dbReference type="EMBL" id="MBB6218632.1"/>
    </source>
</evidence>
<reference evidence="4 5" key="1">
    <citation type="submission" date="2020-08" db="EMBL/GenBank/DDBJ databases">
        <title>Genomic Encyclopedia of Type Strains, Phase IV (KMG-IV): sequencing the most valuable type-strain genomes for metagenomic binning, comparative biology and taxonomic classification.</title>
        <authorList>
            <person name="Goeker M."/>
        </authorList>
    </citation>
    <scope>NUCLEOTIDE SEQUENCE [LARGE SCALE GENOMIC DNA]</scope>
    <source>
        <strain evidence="4 5">DSM 103526</strain>
    </source>
</reference>
<dbReference type="SUPFAM" id="SSF55447">
    <property type="entry name" value="CO dehydrogenase flavoprotein C-terminal domain-like"/>
    <property type="match status" value="1"/>
</dbReference>
<dbReference type="PANTHER" id="PTHR42659:SF9">
    <property type="entry name" value="XANTHINE DEHYDROGENASE FAD-BINDING SUBUNIT XDHB-RELATED"/>
    <property type="match status" value="1"/>
</dbReference>
<keyword evidence="1" id="KW-0285">Flavoprotein</keyword>
<dbReference type="Pfam" id="PF00941">
    <property type="entry name" value="FAD_binding_5"/>
    <property type="match status" value="1"/>
</dbReference>
<dbReference type="GO" id="GO:0071949">
    <property type="term" value="F:FAD binding"/>
    <property type="evidence" value="ECO:0007669"/>
    <property type="project" value="InterPro"/>
</dbReference>
<keyword evidence="5" id="KW-1185">Reference proteome</keyword>
<evidence type="ECO:0000256" key="1">
    <source>
        <dbReference type="ARBA" id="ARBA00022630"/>
    </source>
</evidence>
<dbReference type="Gene3D" id="3.30.390.50">
    <property type="entry name" value="CO dehydrogenase flavoprotein, C-terminal domain"/>
    <property type="match status" value="1"/>
</dbReference>